<proteinExistence type="predicted"/>
<protein>
    <submittedName>
        <fullName evidence="1">Uncharacterized protein</fullName>
    </submittedName>
</protein>
<reference evidence="1 2" key="1">
    <citation type="submission" date="2019-10" db="EMBL/GenBank/DDBJ databases">
        <authorList>
            <person name="Karimi E."/>
        </authorList>
    </citation>
    <scope>NUCLEOTIDE SEQUENCE [LARGE SCALE GENOMIC DNA]</scope>
    <source>
        <strain evidence="1">Aeromonas sp. 8C</strain>
    </source>
</reference>
<dbReference type="EMBL" id="CABWLC010000004">
    <property type="protein sequence ID" value="VXA81766.1"/>
    <property type="molecule type" value="Genomic_DNA"/>
</dbReference>
<gene>
    <name evidence="1" type="ORF">AERO8C_120263</name>
</gene>
<evidence type="ECO:0000313" key="2">
    <source>
        <dbReference type="Proteomes" id="UP000439123"/>
    </source>
</evidence>
<dbReference type="Proteomes" id="UP000439123">
    <property type="component" value="Unassembled WGS sequence"/>
</dbReference>
<accession>A0A653KRB6</accession>
<organism evidence="1 2">
    <name type="scientific">Aeromonas veronii</name>
    <dbReference type="NCBI Taxonomy" id="654"/>
    <lineage>
        <taxon>Bacteria</taxon>
        <taxon>Pseudomonadati</taxon>
        <taxon>Pseudomonadota</taxon>
        <taxon>Gammaproteobacteria</taxon>
        <taxon>Aeromonadales</taxon>
        <taxon>Aeromonadaceae</taxon>
        <taxon>Aeromonas</taxon>
    </lineage>
</organism>
<evidence type="ECO:0000313" key="1">
    <source>
        <dbReference type="EMBL" id="VXA81766.1"/>
    </source>
</evidence>
<dbReference type="AlphaFoldDB" id="A0A653KRB6"/>
<sequence>MIFIYYSLPIKKASNKGGLNKYI</sequence>
<name>A0A653KRB6_AERVE</name>